<evidence type="ECO:0000256" key="1">
    <source>
        <dbReference type="SAM" id="Coils"/>
    </source>
</evidence>
<reference evidence="3" key="1">
    <citation type="submission" date="2020-07" db="EMBL/GenBank/DDBJ databases">
        <title>Multicomponent nature underlies the extraordinary mechanical properties of spider dragline silk.</title>
        <authorList>
            <person name="Kono N."/>
            <person name="Nakamura H."/>
            <person name="Mori M."/>
            <person name="Yoshida Y."/>
            <person name="Ohtoshi R."/>
            <person name="Malay A.D."/>
            <person name="Moran D.A.P."/>
            <person name="Tomita M."/>
            <person name="Numata K."/>
            <person name="Arakawa K."/>
        </authorList>
    </citation>
    <scope>NUCLEOTIDE SEQUENCE</scope>
</reference>
<comment type="caution">
    <text evidence="3">The sequence shown here is derived from an EMBL/GenBank/DDBJ whole genome shotgun (WGS) entry which is preliminary data.</text>
</comment>
<dbReference type="Proteomes" id="UP000887116">
    <property type="component" value="Unassembled WGS sequence"/>
</dbReference>
<feature type="domain" description="Protein phosphatase 1 regulatory subunit 21 C-terminal" evidence="2">
    <location>
        <begin position="1"/>
        <end position="41"/>
    </location>
</feature>
<proteinExistence type="predicted"/>
<dbReference type="AlphaFoldDB" id="A0A8X6HY84"/>
<sequence>DEQKTLVQTYDEQLNTMSEHLANLNETLTSQKDEIDALKQAGNKGSRKGKNK</sequence>
<keyword evidence="1" id="KW-0175">Coiled coil</keyword>
<protein>
    <recommendedName>
        <fullName evidence="2">Protein phosphatase 1 regulatory subunit 21 C-terminal domain-containing protein</fullName>
    </recommendedName>
</protein>
<dbReference type="OrthoDB" id="6414276at2759"/>
<dbReference type="Pfam" id="PF21636">
    <property type="entry name" value="PPP1R21_C"/>
    <property type="match status" value="1"/>
</dbReference>
<keyword evidence="4" id="KW-1185">Reference proteome</keyword>
<name>A0A8X6HY84_TRICU</name>
<gene>
    <name evidence="3" type="ORF">TNCT_178351</name>
</gene>
<evidence type="ECO:0000313" key="4">
    <source>
        <dbReference type="Proteomes" id="UP000887116"/>
    </source>
</evidence>
<feature type="non-terminal residue" evidence="3">
    <location>
        <position position="1"/>
    </location>
</feature>
<evidence type="ECO:0000313" key="3">
    <source>
        <dbReference type="EMBL" id="GFR32162.1"/>
    </source>
</evidence>
<accession>A0A8X6HY84</accession>
<dbReference type="InterPro" id="IPR049372">
    <property type="entry name" value="PPP1R21_C"/>
</dbReference>
<dbReference type="EMBL" id="BMAO01019688">
    <property type="protein sequence ID" value="GFR32162.1"/>
    <property type="molecule type" value="Genomic_DNA"/>
</dbReference>
<evidence type="ECO:0000259" key="2">
    <source>
        <dbReference type="Pfam" id="PF21636"/>
    </source>
</evidence>
<organism evidence="3 4">
    <name type="scientific">Trichonephila clavata</name>
    <name type="common">Joro spider</name>
    <name type="synonym">Nephila clavata</name>
    <dbReference type="NCBI Taxonomy" id="2740835"/>
    <lineage>
        <taxon>Eukaryota</taxon>
        <taxon>Metazoa</taxon>
        <taxon>Ecdysozoa</taxon>
        <taxon>Arthropoda</taxon>
        <taxon>Chelicerata</taxon>
        <taxon>Arachnida</taxon>
        <taxon>Araneae</taxon>
        <taxon>Araneomorphae</taxon>
        <taxon>Entelegynae</taxon>
        <taxon>Araneoidea</taxon>
        <taxon>Nephilidae</taxon>
        <taxon>Trichonephila</taxon>
    </lineage>
</organism>
<feature type="coiled-coil region" evidence="1">
    <location>
        <begin position="7"/>
        <end position="41"/>
    </location>
</feature>